<dbReference type="Proteomes" id="UP000660262">
    <property type="component" value="Unassembled WGS sequence"/>
</dbReference>
<protein>
    <submittedName>
        <fullName evidence="2">Uncharacterized protein</fullName>
    </submittedName>
</protein>
<gene>
    <name evidence="2" type="ORF">PPROV_001126600</name>
</gene>
<sequence length="101" mass="11385">MSCTELKVAGDDRDAEGASRSLAEKDAKLAEINYCYQNDQKFSDWYDTLDVLVTDYKDLGGNYSDEVLLNKMEHLASSKPARPGSHSWAQRIEFARGTFID</sequence>
<feature type="region of interest" description="Disordered" evidence="1">
    <location>
        <begin position="1"/>
        <end position="20"/>
    </location>
</feature>
<dbReference type="AlphaFoldDB" id="A0A830HZY5"/>
<proteinExistence type="predicted"/>
<accession>A0A830HZY5</accession>
<comment type="caution">
    <text evidence="2">The sequence shown here is derived from an EMBL/GenBank/DDBJ whole genome shotgun (WGS) entry which is preliminary data.</text>
</comment>
<dbReference type="EMBL" id="BNJQ01000043">
    <property type="protein sequence ID" value="GHP12538.1"/>
    <property type="molecule type" value="Genomic_DNA"/>
</dbReference>
<evidence type="ECO:0000313" key="2">
    <source>
        <dbReference type="EMBL" id="GHP12538.1"/>
    </source>
</evidence>
<reference evidence="2" key="1">
    <citation type="submission" date="2020-10" db="EMBL/GenBank/DDBJ databases">
        <title>Unveiling of a novel bifunctional photoreceptor, Dualchrome1, isolated from a cosmopolitan green alga.</title>
        <authorList>
            <person name="Suzuki S."/>
            <person name="Kawachi M."/>
        </authorList>
    </citation>
    <scope>NUCLEOTIDE SEQUENCE</scope>
    <source>
        <strain evidence="2">NIES 2893</strain>
    </source>
</reference>
<evidence type="ECO:0000313" key="3">
    <source>
        <dbReference type="Proteomes" id="UP000660262"/>
    </source>
</evidence>
<feature type="compositionally biased region" description="Basic and acidic residues" evidence="1">
    <location>
        <begin position="8"/>
        <end position="20"/>
    </location>
</feature>
<organism evidence="2 3">
    <name type="scientific">Pycnococcus provasolii</name>
    <dbReference type="NCBI Taxonomy" id="41880"/>
    <lineage>
        <taxon>Eukaryota</taxon>
        <taxon>Viridiplantae</taxon>
        <taxon>Chlorophyta</taxon>
        <taxon>Pseudoscourfieldiophyceae</taxon>
        <taxon>Pseudoscourfieldiales</taxon>
        <taxon>Pycnococcaceae</taxon>
        <taxon>Pycnococcus</taxon>
    </lineage>
</organism>
<name>A0A830HZY5_9CHLO</name>
<evidence type="ECO:0000256" key="1">
    <source>
        <dbReference type="SAM" id="MobiDB-lite"/>
    </source>
</evidence>
<keyword evidence="3" id="KW-1185">Reference proteome</keyword>